<proteinExistence type="predicted"/>
<dbReference type="GO" id="GO:0005524">
    <property type="term" value="F:ATP binding"/>
    <property type="evidence" value="ECO:0007669"/>
    <property type="project" value="UniProtKB-KW"/>
</dbReference>
<feature type="compositionally biased region" description="Basic and acidic residues" evidence="5">
    <location>
        <begin position="235"/>
        <end position="245"/>
    </location>
</feature>
<evidence type="ECO:0000256" key="2">
    <source>
        <dbReference type="ARBA" id="ARBA00022801"/>
    </source>
</evidence>
<evidence type="ECO:0000256" key="4">
    <source>
        <dbReference type="ARBA" id="ARBA00022840"/>
    </source>
</evidence>
<dbReference type="AlphaFoldDB" id="T1AEJ4"/>
<gene>
    <name evidence="7" type="ORF">B1B_15364</name>
</gene>
<dbReference type="Pfam" id="PF21210">
    <property type="entry name" value="RNA_helicase_helical"/>
    <property type="match status" value="1"/>
</dbReference>
<comment type="caution">
    <text evidence="7">The sequence shown here is derived from an EMBL/GenBank/DDBJ whole genome shotgun (WGS) entry which is preliminary data.</text>
</comment>
<dbReference type="Gene3D" id="1.20.1320.20">
    <property type="entry name" value="hef helicase domain"/>
    <property type="match status" value="1"/>
</dbReference>
<keyword evidence="1" id="KW-0547">Nucleotide-binding</keyword>
<dbReference type="PANTHER" id="PTHR14025:SF20">
    <property type="entry name" value="FANCONI ANEMIA GROUP M PROTEIN"/>
    <property type="match status" value="1"/>
</dbReference>
<dbReference type="PROSITE" id="PS51194">
    <property type="entry name" value="HELICASE_CTER"/>
    <property type="match status" value="1"/>
</dbReference>
<feature type="compositionally biased region" description="Low complexity" evidence="5">
    <location>
        <begin position="277"/>
        <end position="292"/>
    </location>
</feature>
<feature type="domain" description="Helicase C-terminal" evidence="6">
    <location>
        <begin position="79"/>
        <end position="245"/>
    </location>
</feature>
<dbReference type="EMBL" id="AUZY01010224">
    <property type="protein sequence ID" value="EQD39419.1"/>
    <property type="molecule type" value="Genomic_DNA"/>
</dbReference>
<keyword evidence="2" id="KW-0378">Hydrolase</keyword>
<dbReference type="GO" id="GO:0004386">
    <property type="term" value="F:helicase activity"/>
    <property type="evidence" value="ECO:0007669"/>
    <property type="project" value="UniProtKB-KW"/>
</dbReference>
<evidence type="ECO:0000313" key="7">
    <source>
        <dbReference type="EMBL" id="EQD39419.1"/>
    </source>
</evidence>
<organism evidence="7">
    <name type="scientific">mine drainage metagenome</name>
    <dbReference type="NCBI Taxonomy" id="410659"/>
    <lineage>
        <taxon>unclassified sequences</taxon>
        <taxon>metagenomes</taxon>
        <taxon>ecological metagenomes</taxon>
    </lineage>
</organism>
<dbReference type="SMART" id="SM00490">
    <property type="entry name" value="HELICc"/>
    <property type="match status" value="1"/>
</dbReference>
<keyword evidence="4" id="KW-0067">ATP-binding</keyword>
<dbReference type="Gene3D" id="3.40.50.300">
    <property type="entry name" value="P-loop containing nucleotide triphosphate hydrolases"/>
    <property type="match status" value="1"/>
</dbReference>
<keyword evidence="3" id="KW-0347">Helicase</keyword>
<reference evidence="7" key="2">
    <citation type="journal article" date="2014" name="ISME J.">
        <title>Microbial stratification in low pH oxic and suboxic macroscopic growths along an acid mine drainage.</title>
        <authorList>
            <person name="Mendez-Garcia C."/>
            <person name="Mesa V."/>
            <person name="Sprenger R.R."/>
            <person name="Richter M."/>
            <person name="Diez M.S."/>
            <person name="Solano J."/>
            <person name="Bargiela R."/>
            <person name="Golyshina O.V."/>
            <person name="Manteca A."/>
            <person name="Ramos J.L."/>
            <person name="Gallego J.R."/>
            <person name="Llorente I."/>
            <person name="Martins Dos Santos V.A."/>
            <person name="Jensen O.N."/>
            <person name="Pelaez A.I."/>
            <person name="Sanchez J."/>
            <person name="Ferrer M."/>
        </authorList>
    </citation>
    <scope>NUCLEOTIDE SEQUENCE</scope>
</reference>
<accession>T1AEJ4</accession>
<evidence type="ECO:0000256" key="3">
    <source>
        <dbReference type="ARBA" id="ARBA00022806"/>
    </source>
</evidence>
<dbReference type="InterPro" id="IPR041755">
    <property type="entry name" value="Hef_ID"/>
</dbReference>
<dbReference type="InterPro" id="IPR001650">
    <property type="entry name" value="Helicase_C-like"/>
</dbReference>
<dbReference type="InterPro" id="IPR027417">
    <property type="entry name" value="P-loop_NTPase"/>
</dbReference>
<dbReference type="GO" id="GO:0016787">
    <property type="term" value="F:hydrolase activity"/>
    <property type="evidence" value="ECO:0007669"/>
    <property type="project" value="UniProtKB-KW"/>
</dbReference>
<evidence type="ECO:0000256" key="1">
    <source>
        <dbReference type="ARBA" id="ARBA00022741"/>
    </source>
</evidence>
<name>T1AEJ4_9ZZZZ</name>
<evidence type="ECO:0000259" key="6">
    <source>
        <dbReference type="PROSITE" id="PS51194"/>
    </source>
</evidence>
<sequence length="292" mass="32140">MGRKFGALYQLMLAIHVHHALELVETQGPQPFLDYLGRLAAKPKPGRADRTFLADPRVVQAREGAEALVLKGGEGSQPKLDELLRVVGETLASNPRARVLVFAQYRDTVRLLETALRKAGHEAHRFVGQASRSARDRGMNQREQGQLVEAFRQGRFPVLVASSVAEEGLDIPDVDLVVFYEALPSEIRTIQRKGRTGRSAAGRVVVLMSRATRDEGYFRAERKREAAMRRHIRRYSLEGRVKGTEGEPPATPAPKTPRRRRPVPAAPPDQGQEPEGSTSSSAARSSSSSGLP</sequence>
<dbReference type="Pfam" id="PF00271">
    <property type="entry name" value="Helicase_C"/>
    <property type="match status" value="1"/>
</dbReference>
<protein>
    <submittedName>
        <fullName evidence="7">Hef nuclease</fullName>
    </submittedName>
</protein>
<reference evidence="7" key="1">
    <citation type="submission" date="2013-08" db="EMBL/GenBank/DDBJ databases">
        <authorList>
            <person name="Mendez C."/>
            <person name="Richter M."/>
            <person name="Ferrer M."/>
            <person name="Sanchez J."/>
        </authorList>
    </citation>
    <scope>NUCLEOTIDE SEQUENCE</scope>
</reference>
<feature type="region of interest" description="Disordered" evidence="5">
    <location>
        <begin position="234"/>
        <end position="292"/>
    </location>
</feature>
<dbReference type="PANTHER" id="PTHR14025">
    <property type="entry name" value="FANCONI ANEMIA GROUP M FANCM FAMILY MEMBER"/>
    <property type="match status" value="1"/>
</dbReference>
<dbReference type="SUPFAM" id="SSF52540">
    <property type="entry name" value="P-loop containing nucleoside triphosphate hydrolases"/>
    <property type="match status" value="1"/>
</dbReference>
<evidence type="ECO:0000256" key="5">
    <source>
        <dbReference type="SAM" id="MobiDB-lite"/>
    </source>
</evidence>